<dbReference type="InterPro" id="IPR011006">
    <property type="entry name" value="CheY-like_superfamily"/>
</dbReference>
<dbReference type="PROSITE" id="PS50887">
    <property type="entry name" value="GGDEF"/>
    <property type="match status" value="1"/>
</dbReference>
<dbReference type="GO" id="GO:0000160">
    <property type="term" value="P:phosphorelay signal transduction system"/>
    <property type="evidence" value="ECO:0007669"/>
    <property type="project" value="InterPro"/>
</dbReference>
<protein>
    <recommendedName>
        <fullName evidence="7">Diguanylate cyclase</fullName>
    </recommendedName>
</protein>
<dbReference type="InterPro" id="IPR043128">
    <property type="entry name" value="Rev_trsase/Diguanyl_cyclase"/>
</dbReference>
<evidence type="ECO:0000256" key="1">
    <source>
        <dbReference type="ARBA" id="ARBA00001946"/>
    </source>
</evidence>
<dbReference type="InterPro" id="IPR001789">
    <property type="entry name" value="Sig_transdc_resp-reg_receiver"/>
</dbReference>
<dbReference type="AlphaFoldDB" id="W0DZN9"/>
<evidence type="ECO:0000259" key="4">
    <source>
        <dbReference type="PROSITE" id="PS50887"/>
    </source>
</evidence>
<feature type="modified residue" description="4-aspartylphosphate" evidence="2">
    <location>
        <position position="56"/>
    </location>
</feature>
<dbReference type="Gene3D" id="3.40.50.2300">
    <property type="match status" value="1"/>
</dbReference>
<dbReference type="STRING" id="717772.THIAE_06905"/>
<dbReference type="Pfam" id="PF00072">
    <property type="entry name" value="Response_reg"/>
    <property type="match status" value="1"/>
</dbReference>
<dbReference type="InterPro" id="IPR029787">
    <property type="entry name" value="Nucleotide_cyclase"/>
</dbReference>
<dbReference type="PANTHER" id="PTHR44757">
    <property type="entry name" value="DIGUANYLATE CYCLASE DGCP"/>
    <property type="match status" value="1"/>
</dbReference>
<keyword evidence="2" id="KW-0597">Phosphoprotein</keyword>
<dbReference type="InParanoid" id="W0DZN9"/>
<organism evidence="5 6">
    <name type="scientific">Thiomicrospira aerophila AL3</name>
    <dbReference type="NCBI Taxonomy" id="717772"/>
    <lineage>
        <taxon>Bacteria</taxon>
        <taxon>Pseudomonadati</taxon>
        <taxon>Pseudomonadota</taxon>
        <taxon>Gammaproteobacteria</taxon>
        <taxon>Thiotrichales</taxon>
        <taxon>Piscirickettsiaceae</taxon>
        <taxon>Thiomicrospira</taxon>
    </lineage>
</organism>
<keyword evidence="6" id="KW-1185">Reference proteome</keyword>
<dbReference type="eggNOG" id="COG2199">
    <property type="taxonomic scope" value="Bacteria"/>
</dbReference>
<dbReference type="PROSITE" id="PS50110">
    <property type="entry name" value="RESPONSE_REGULATORY"/>
    <property type="match status" value="1"/>
</dbReference>
<dbReference type="InterPro" id="IPR035965">
    <property type="entry name" value="PAS-like_dom_sf"/>
</dbReference>
<dbReference type="Gene3D" id="3.30.450.20">
    <property type="entry name" value="PAS domain"/>
    <property type="match status" value="1"/>
</dbReference>
<dbReference type="InterPro" id="IPR052155">
    <property type="entry name" value="Biofilm_reg_signaling"/>
</dbReference>
<dbReference type="EMBL" id="CP007030">
    <property type="protein sequence ID" value="AHF02316.1"/>
    <property type="molecule type" value="Genomic_DNA"/>
</dbReference>
<sequence>MNNTKRAKILIVDDEPAMLSILAKTLNKRFELYVAGSAKDALELIESLKPELILLDVMMPDMDGLTLLKTIRELEWGQVMAIVLVTADNSEATHVKGLEYGADDFITKPFSLRLLELRIDNLLARNTFQLQLQQALTFLEEAESVANLGHWVLDCSSAELELSAQAARMLGLEGSLNIDVERFERLIHADDLKIFKLFWENIAEGKELLELEHRLVVNQAVRWVRQRVKPKSNIRHGKVVGSMLDISEQKVAELKLDRLAYYDGLTGLPNRIYFAEYLEKSMRDIADKDVRLALLFFDLDGFKEVNDSLGHEAGDFLLNQLALRLSTQIESEDIFARYGGDEFVILKHVLSNQKIDLTFIAKLLESVAKPIYFNGHPLAVTASIGVAYYAKSDTIDGQTLVKQADQAMYKAKRSGKNKMFEALECVNN</sequence>
<dbReference type="KEGG" id="tao:THIAE_06905"/>
<proteinExistence type="predicted"/>
<dbReference type="RefSeq" id="WP_006461059.1">
    <property type="nucleotide sequence ID" value="NZ_CP007030.1"/>
</dbReference>
<dbReference type="NCBIfam" id="TIGR00254">
    <property type="entry name" value="GGDEF"/>
    <property type="match status" value="1"/>
</dbReference>
<dbReference type="SUPFAM" id="SSF55785">
    <property type="entry name" value="PYP-like sensor domain (PAS domain)"/>
    <property type="match status" value="1"/>
</dbReference>
<dbReference type="SMART" id="SM00448">
    <property type="entry name" value="REC"/>
    <property type="match status" value="1"/>
</dbReference>
<dbReference type="SUPFAM" id="SSF52172">
    <property type="entry name" value="CheY-like"/>
    <property type="match status" value="1"/>
</dbReference>
<feature type="domain" description="Response regulatory" evidence="3">
    <location>
        <begin position="8"/>
        <end position="123"/>
    </location>
</feature>
<dbReference type="SMART" id="SM00267">
    <property type="entry name" value="GGDEF"/>
    <property type="match status" value="1"/>
</dbReference>
<dbReference type="Pfam" id="PF00990">
    <property type="entry name" value="GGDEF"/>
    <property type="match status" value="1"/>
</dbReference>
<evidence type="ECO:0000313" key="6">
    <source>
        <dbReference type="Proteomes" id="UP000005380"/>
    </source>
</evidence>
<feature type="domain" description="GGDEF" evidence="4">
    <location>
        <begin position="290"/>
        <end position="424"/>
    </location>
</feature>
<dbReference type="CDD" id="cd01949">
    <property type="entry name" value="GGDEF"/>
    <property type="match status" value="1"/>
</dbReference>
<evidence type="ECO:0000259" key="3">
    <source>
        <dbReference type="PROSITE" id="PS50110"/>
    </source>
</evidence>
<evidence type="ECO:0008006" key="7">
    <source>
        <dbReference type="Google" id="ProtNLM"/>
    </source>
</evidence>
<gene>
    <name evidence="5" type="ORF">THIAE_06905</name>
</gene>
<dbReference type="InterPro" id="IPR000160">
    <property type="entry name" value="GGDEF_dom"/>
</dbReference>
<dbReference type="PANTHER" id="PTHR44757:SF2">
    <property type="entry name" value="BIOFILM ARCHITECTURE MAINTENANCE PROTEIN MBAA"/>
    <property type="match status" value="1"/>
</dbReference>
<dbReference type="OrthoDB" id="9813913at2"/>
<evidence type="ECO:0000256" key="2">
    <source>
        <dbReference type="PROSITE-ProRule" id="PRU00169"/>
    </source>
</evidence>
<dbReference type="eggNOG" id="COG3706">
    <property type="taxonomic scope" value="Bacteria"/>
</dbReference>
<reference evidence="5 6" key="1">
    <citation type="submission" date="2013-12" db="EMBL/GenBank/DDBJ databases">
        <authorList>
            <consortium name="DOE Joint Genome Institute"/>
            <person name="Kappler U."/>
            <person name="Huntemann M."/>
            <person name="Han J."/>
            <person name="Chen A."/>
            <person name="Kyrpides N."/>
            <person name="Mavromatis K."/>
            <person name="Markowitz V."/>
            <person name="Palaniappan K."/>
            <person name="Ivanova N."/>
            <person name="Schaumberg A."/>
            <person name="Pati A."/>
            <person name="Liolios K."/>
            <person name="Nordberg H.P."/>
            <person name="Cantor M.N."/>
            <person name="Hua S.X."/>
            <person name="Woyke T."/>
        </authorList>
    </citation>
    <scope>NUCLEOTIDE SEQUENCE [LARGE SCALE GENOMIC DNA]</scope>
    <source>
        <strain evidence="6">AL2</strain>
    </source>
</reference>
<dbReference type="Proteomes" id="UP000005380">
    <property type="component" value="Chromosome"/>
</dbReference>
<name>W0DZN9_9GAMM</name>
<dbReference type="SUPFAM" id="SSF55073">
    <property type="entry name" value="Nucleotide cyclase"/>
    <property type="match status" value="1"/>
</dbReference>
<dbReference type="FunFam" id="3.30.70.270:FF:000001">
    <property type="entry name" value="Diguanylate cyclase domain protein"/>
    <property type="match status" value="1"/>
</dbReference>
<comment type="cofactor">
    <cofactor evidence="1">
        <name>Mg(2+)</name>
        <dbReference type="ChEBI" id="CHEBI:18420"/>
    </cofactor>
</comment>
<dbReference type="Gene3D" id="3.30.70.270">
    <property type="match status" value="1"/>
</dbReference>
<dbReference type="GO" id="GO:0003824">
    <property type="term" value="F:catalytic activity"/>
    <property type="evidence" value="ECO:0007669"/>
    <property type="project" value="UniProtKB-ARBA"/>
</dbReference>
<evidence type="ECO:0000313" key="5">
    <source>
        <dbReference type="EMBL" id="AHF02316.1"/>
    </source>
</evidence>
<dbReference type="HOGENOM" id="CLU_000445_11_28_6"/>
<accession>W0DZN9</accession>